<feature type="transmembrane region" description="Helical" evidence="1">
    <location>
        <begin position="37"/>
        <end position="57"/>
    </location>
</feature>
<sequence length="81" mass="9291">MKFFVITIGLVNATSRVSLVVLSWFFVTFCSKHMFKLVALMFLPFSALCKSCIVWAYDNGSQMLLHDFFPVLKRSGWLMSS</sequence>
<protein>
    <submittedName>
        <fullName evidence="2">Uncharacterized protein</fullName>
    </submittedName>
</protein>
<name>A0A0A9AVB5_ARUDO</name>
<organism evidence="2">
    <name type="scientific">Arundo donax</name>
    <name type="common">Giant reed</name>
    <name type="synonym">Donax arundinaceus</name>
    <dbReference type="NCBI Taxonomy" id="35708"/>
    <lineage>
        <taxon>Eukaryota</taxon>
        <taxon>Viridiplantae</taxon>
        <taxon>Streptophyta</taxon>
        <taxon>Embryophyta</taxon>
        <taxon>Tracheophyta</taxon>
        <taxon>Spermatophyta</taxon>
        <taxon>Magnoliopsida</taxon>
        <taxon>Liliopsida</taxon>
        <taxon>Poales</taxon>
        <taxon>Poaceae</taxon>
        <taxon>PACMAD clade</taxon>
        <taxon>Arundinoideae</taxon>
        <taxon>Arundineae</taxon>
        <taxon>Arundo</taxon>
    </lineage>
</organism>
<proteinExistence type="predicted"/>
<feature type="transmembrane region" description="Helical" evidence="1">
    <location>
        <begin position="6"/>
        <end position="30"/>
    </location>
</feature>
<dbReference type="AlphaFoldDB" id="A0A0A9AVB5"/>
<accession>A0A0A9AVB5</accession>
<reference evidence="2" key="2">
    <citation type="journal article" date="2015" name="Data Brief">
        <title>Shoot transcriptome of the giant reed, Arundo donax.</title>
        <authorList>
            <person name="Barrero R.A."/>
            <person name="Guerrero F.D."/>
            <person name="Moolhuijzen P."/>
            <person name="Goolsby J.A."/>
            <person name="Tidwell J."/>
            <person name="Bellgard S.E."/>
            <person name="Bellgard M.I."/>
        </authorList>
    </citation>
    <scope>NUCLEOTIDE SEQUENCE</scope>
    <source>
        <tissue evidence="2">Shoot tissue taken approximately 20 cm above the soil surface</tissue>
    </source>
</reference>
<keyword evidence="1" id="KW-1133">Transmembrane helix</keyword>
<dbReference type="EMBL" id="GBRH01242839">
    <property type="protein sequence ID" value="JAD55056.1"/>
    <property type="molecule type" value="Transcribed_RNA"/>
</dbReference>
<keyword evidence="1" id="KW-0812">Transmembrane</keyword>
<keyword evidence="1" id="KW-0472">Membrane</keyword>
<evidence type="ECO:0000256" key="1">
    <source>
        <dbReference type="SAM" id="Phobius"/>
    </source>
</evidence>
<reference evidence="2" key="1">
    <citation type="submission" date="2014-09" db="EMBL/GenBank/DDBJ databases">
        <authorList>
            <person name="Magalhaes I.L.F."/>
            <person name="Oliveira U."/>
            <person name="Santos F.R."/>
            <person name="Vidigal T.H.D.A."/>
            <person name="Brescovit A.D."/>
            <person name="Santos A.J."/>
        </authorList>
    </citation>
    <scope>NUCLEOTIDE SEQUENCE</scope>
    <source>
        <tissue evidence="2">Shoot tissue taken approximately 20 cm above the soil surface</tissue>
    </source>
</reference>
<evidence type="ECO:0000313" key="2">
    <source>
        <dbReference type="EMBL" id="JAD55056.1"/>
    </source>
</evidence>